<dbReference type="Pfam" id="PF07690">
    <property type="entry name" value="MFS_1"/>
    <property type="match status" value="1"/>
</dbReference>
<dbReference type="Gene3D" id="1.20.1720.10">
    <property type="entry name" value="Multidrug resistance protein D"/>
    <property type="match status" value="1"/>
</dbReference>
<evidence type="ECO:0000256" key="3">
    <source>
        <dbReference type="ARBA" id="ARBA00022692"/>
    </source>
</evidence>
<sequence>MDAASFVQVNASFITREVPKRVTSRGSSKASASAFVGLAKIGQDYGWLCKVQMFSTYTGLAAMLLACMYYGCPAKQSRDPNMAGSRVLTVYLGLVIGLLYFSTDQYLPSLPEMEVELGGSEMLLSGSVQLNLFLKCLAGLIVAPLSDQVGRQPIFATCATLLILGSLGCALAPDVNWFLAARVIQSLGESLEPLIFAIIRDCYQDEQERLVAVSLVGSLMMMGIALGPVVGGLVASLCHWRVPFLALSLAWALMALFAVLWLHETAAGSKGGNYWQNVKRVFCDRHLVTILLTEILVLSTYYSFNANVSYLTEGVYGMSTVSTSWMMGAFSLISAIGMIIVTNSKSPVLSTARLWMTLFSLGAGGSFVVAALFYQDDLWSYMGSSFLMGFFLACYMPLSVLYLERVEDIAGTAASFEVFAQAGPPAIYSAVATQGIIHGGQRGLTAFQAGSTLLAGIVFWIGYSNEAAEEADEG</sequence>
<reference evidence="8 9" key="1">
    <citation type="submission" date="2024-02" db="EMBL/GenBank/DDBJ databases">
        <authorList>
            <person name="Chen Y."/>
            <person name="Shah S."/>
            <person name="Dougan E. K."/>
            <person name="Thang M."/>
            <person name="Chan C."/>
        </authorList>
    </citation>
    <scope>NUCLEOTIDE SEQUENCE [LARGE SCALE GENOMIC DNA]</scope>
</reference>
<keyword evidence="2" id="KW-1003">Cell membrane</keyword>
<feature type="transmembrane region" description="Helical" evidence="6">
    <location>
        <begin position="240"/>
        <end position="262"/>
    </location>
</feature>
<dbReference type="PANTHER" id="PTHR43124:SF3">
    <property type="entry name" value="CHLORAMPHENICOL EFFLUX PUMP RV0191"/>
    <property type="match status" value="1"/>
</dbReference>
<dbReference type="InterPro" id="IPR011701">
    <property type="entry name" value="MFS"/>
</dbReference>
<dbReference type="InterPro" id="IPR020846">
    <property type="entry name" value="MFS_dom"/>
</dbReference>
<organism evidence="8 9">
    <name type="scientific">Durusdinium trenchii</name>
    <dbReference type="NCBI Taxonomy" id="1381693"/>
    <lineage>
        <taxon>Eukaryota</taxon>
        <taxon>Sar</taxon>
        <taxon>Alveolata</taxon>
        <taxon>Dinophyceae</taxon>
        <taxon>Suessiales</taxon>
        <taxon>Symbiodiniaceae</taxon>
        <taxon>Durusdinium</taxon>
    </lineage>
</organism>
<protein>
    <recommendedName>
        <fullName evidence="7">Major facilitator superfamily (MFS) profile domain-containing protein</fullName>
    </recommendedName>
</protein>
<feature type="transmembrane region" description="Helical" evidence="6">
    <location>
        <begin position="154"/>
        <end position="173"/>
    </location>
</feature>
<evidence type="ECO:0000256" key="6">
    <source>
        <dbReference type="SAM" id="Phobius"/>
    </source>
</evidence>
<feature type="transmembrane region" description="Helical" evidence="6">
    <location>
        <begin position="283"/>
        <end position="304"/>
    </location>
</feature>
<keyword evidence="9" id="KW-1185">Reference proteome</keyword>
<evidence type="ECO:0000256" key="5">
    <source>
        <dbReference type="ARBA" id="ARBA00023136"/>
    </source>
</evidence>
<feature type="transmembrane region" description="Helical" evidence="6">
    <location>
        <begin position="324"/>
        <end position="342"/>
    </location>
</feature>
<comment type="subcellular location">
    <subcellularLocation>
        <location evidence="1">Cell membrane</location>
        <topology evidence="1">Multi-pass membrane protein</topology>
    </subcellularLocation>
</comment>
<feature type="transmembrane region" description="Helical" evidence="6">
    <location>
        <begin position="54"/>
        <end position="71"/>
    </location>
</feature>
<dbReference type="EMBL" id="CAXAMN010021440">
    <property type="protein sequence ID" value="CAK9059596.1"/>
    <property type="molecule type" value="Genomic_DNA"/>
</dbReference>
<dbReference type="InterPro" id="IPR036259">
    <property type="entry name" value="MFS_trans_sf"/>
</dbReference>
<dbReference type="PANTHER" id="PTHR43124">
    <property type="entry name" value="PURINE EFFLUX PUMP PBUE"/>
    <property type="match status" value="1"/>
</dbReference>
<evidence type="ECO:0000313" key="8">
    <source>
        <dbReference type="EMBL" id="CAK9059596.1"/>
    </source>
</evidence>
<evidence type="ECO:0000256" key="4">
    <source>
        <dbReference type="ARBA" id="ARBA00022989"/>
    </source>
</evidence>
<feature type="transmembrane region" description="Helical" evidence="6">
    <location>
        <begin position="83"/>
        <end position="102"/>
    </location>
</feature>
<gene>
    <name evidence="8" type="ORF">CCMP2556_LOCUS29344</name>
</gene>
<dbReference type="PRINTS" id="PR01036">
    <property type="entry name" value="TCRTETB"/>
</dbReference>
<keyword evidence="5 6" id="KW-0472">Membrane</keyword>
<proteinExistence type="predicted"/>
<keyword evidence="4 6" id="KW-1133">Transmembrane helix</keyword>
<accession>A0ABP0N797</accession>
<dbReference type="SUPFAM" id="SSF103473">
    <property type="entry name" value="MFS general substrate transporter"/>
    <property type="match status" value="1"/>
</dbReference>
<evidence type="ECO:0000256" key="2">
    <source>
        <dbReference type="ARBA" id="ARBA00022475"/>
    </source>
</evidence>
<keyword evidence="3 6" id="KW-0812">Transmembrane</keyword>
<evidence type="ECO:0000259" key="7">
    <source>
        <dbReference type="PROSITE" id="PS50850"/>
    </source>
</evidence>
<feature type="domain" description="Major facilitator superfamily (MFS) profile" evidence="7">
    <location>
        <begin position="86"/>
        <end position="468"/>
    </location>
</feature>
<dbReference type="PROSITE" id="PS50850">
    <property type="entry name" value="MFS"/>
    <property type="match status" value="1"/>
</dbReference>
<dbReference type="Proteomes" id="UP001642484">
    <property type="component" value="Unassembled WGS sequence"/>
</dbReference>
<evidence type="ECO:0000313" key="9">
    <source>
        <dbReference type="Proteomes" id="UP001642484"/>
    </source>
</evidence>
<feature type="transmembrane region" description="Helical" evidence="6">
    <location>
        <begin position="380"/>
        <end position="403"/>
    </location>
</feature>
<comment type="caution">
    <text evidence="8">The sequence shown here is derived from an EMBL/GenBank/DDBJ whole genome shotgun (WGS) entry which is preliminary data.</text>
</comment>
<feature type="transmembrane region" description="Helical" evidence="6">
    <location>
        <begin position="211"/>
        <end position="234"/>
    </location>
</feature>
<feature type="transmembrane region" description="Helical" evidence="6">
    <location>
        <begin position="354"/>
        <end position="374"/>
    </location>
</feature>
<dbReference type="InterPro" id="IPR050189">
    <property type="entry name" value="MFS_Efflux_Transporters"/>
</dbReference>
<evidence type="ECO:0000256" key="1">
    <source>
        <dbReference type="ARBA" id="ARBA00004651"/>
    </source>
</evidence>
<name>A0ABP0N797_9DINO</name>